<accession>A0AAW0CB91</accession>
<dbReference type="AlphaFoldDB" id="A0AAW0CB91"/>
<sequence length="72" mass="7505">MAPNPQCAALAAAKDRTGMSYAQIAGKLGKTEQHVIDICTGSSRPTTDEFNALAKVLGIQDSPPHDSAHATK</sequence>
<dbReference type="SMART" id="SM00530">
    <property type="entry name" value="HTH_XRE"/>
    <property type="match status" value="1"/>
</dbReference>
<organism evidence="4 5">
    <name type="scientific">Favolaschia claudopus</name>
    <dbReference type="NCBI Taxonomy" id="2862362"/>
    <lineage>
        <taxon>Eukaryota</taxon>
        <taxon>Fungi</taxon>
        <taxon>Dikarya</taxon>
        <taxon>Basidiomycota</taxon>
        <taxon>Agaricomycotina</taxon>
        <taxon>Agaricomycetes</taxon>
        <taxon>Agaricomycetidae</taxon>
        <taxon>Agaricales</taxon>
        <taxon>Marasmiineae</taxon>
        <taxon>Mycenaceae</taxon>
        <taxon>Favolaschia</taxon>
    </lineage>
</organism>
<evidence type="ECO:0000256" key="1">
    <source>
        <dbReference type="ARBA" id="ARBA00009802"/>
    </source>
</evidence>
<dbReference type="Proteomes" id="UP001362999">
    <property type="component" value="Unassembled WGS sequence"/>
</dbReference>
<keyword evidence="5" id="KW-1185">Reference proteome</keyword>
<comment type="caution">
    <text evidence="4">The sequence shown here is derived from an EMBL/GenBank/DDBJ whole genome shotgun (WGS) entry which is preliminary data.</text>
</comment>
<evidence type="ECO:0000313" key="4">
    <source>
        <dbReference type="EMBL" id="KAK7035905.1"/>
    </source>
</evidence>
<reference evidence="4 5" key="1">
    <citation type="journal article" date="2024" name="J Genomics">
        <title>Draft genome sequencing and assembly of Favolaschia claudopus CIRM-BRFM 2984 isolated from oak limbs.</title>
        <authorList>
            <person name="Navarro D."/>
            <person name="Drula E."/>
            <person name="Chaduli D."/>
            <person name="Cazenave R."/>
            <person name="Ahrendt S."/>
            <person name="Wang J."/>
            <person name="Lipzen A."/>
            <person name="Daum C."/>
            <person name="Barry K."/>
            <person name="Grigoriev I.V."/>
            <person name="Favel A."/>
            <person name="Rosso M.N."/>
            <person name="Martin F."/>
        </authorList>
    </citation>
    <scope>NUCLEOTIDE SEQUENCE [LARGE SCALE GENOMIC DNA]</scope>
    <source>
        <strain evidence="4 5">CIRM-BRFM 2984</strain>
    </source>
</reference>
<evidence type="ECO:0000259" key="3">
    <source>
        <dbReference type="SMART" id="SM00530"/>
    </source>
</evidence>
<comment type="function">
    <text evidence="2">Transcriptional coactivator that stimulates GCN4-dependent transcriptional activity by bridging the DNA-binding region of GCN4 and TBP (SPT15), thereby recruiting TBP to GCN4-bound promoters. Involved in induction of the ribosome quality control (RQC) pathway; a pathway that degrades nascent peptide chains during problematic translation. Required to prevent stalled ribosomes from frameshifting.</text>
</comment>
<evidence type="ECO:0000313" key="5">
    <source>
        <dbReference type="Proteomes" id="UP001362999"/>
    </source>
</evidence>
<protein>
    <recommendedName>
        <fullName evidence="3">HTH cro/C1-type domain-containing protein</fullName>
    </recommendedName>
</protein>
<dbReference type="Gene3D" id="1.10.260.40">
    <property type="entry name" value="lambda repressor-like DNA-binding domains"/>
    <property type="match status" value="1"/>
</dbReference>
<feature type="domain" description="HTH cro/C1-type" evidence="3">
    <location>
        <begin position="9"/>
        <end position="64"/>
    </location>
</feature>
<comment type="similarity">
    <text evidence="1">Belongs to the MBF1 family.</text>
</comment>
<evidence type="ECO:0000256" key="2">
    <source>
        <dbReference type="ARBA" id="ARBA00035107"/>
    </source>
</evidence>
<dbReference type="InterPro" id="IPR001387">
    <property type="entry name" value="Cro/C1-type_HTH"/>
</dbReference>
<name>A0AAW0CB91_9AGAR</name>
<proteinExistence type="inferred from homology"/>
<gene>
    <name evidence="4" type="ORF">R3P38DRAFT_3183716</name>
</gene>
<dbReference type="InterPro" id="IPR010982">
    <property type="entry name" value="Lambda_DNA-bd_dom_sf"/>
</dbReference>
<dbReference type="Pfam" id="PF13560">
    <property type="entry name" value="HTH_31"/>
    <property type="match status" value="1"/>
</dbReference>
<dbReference type="EMBL" id="JAWWNJ010000019">
    <property type="protein sequence ID" value="KAK7035905.1"/>
    <property type="molecule type" value="Genomic_DNA"/>
</dbReference>
<dbReference type="SUPFAM" id="SSF47413">
    <property type="entry name" value="lambda repressor-like DNA-binding domains"/>
    <property type="match status" value="1"/>
</dbReference>
<dbReference type="GO" id="GO:0003677">
    <property type="term" value="F:DNA binding"/>
    <property type="evidence" value="ECO:0007669"/>
    <property type="project" value="InterPro"/>
</dbReference>
<dbReference type="CDD" id="cd00093">
    <property type="entry name" value="HTH_XRE"/>
    <property type="match status" value="1"/>
</dbReference>